<proteinExistence type="predicted"/>
<organism evidence="2 3">
    <name type="scientific">Clupea harengus</name>
    <name type="common">Atlantic herring</name>
    <dbReference type="NCBI Taxonomy" id="7950"/>
    <lineage>
        <taxon>Eukaryota</taxon>
        <taxon>Metazoa</taxon>
        <taxon>Chordata</taxon>
        <taxon>Craniata</taxon>
        <taxon>Vertebrata</taxon>
        <taxon>Euteleostomi</taxon>
        <taxon>Actinopterygii</taxon>
        <taxon>Neopterygii</taxon>
        <taxon>Teleostei</taxon>
        <taxon>Clupei</taxon>
        <taxon>Clupeiformes</taxon>
        <taxon>Clupeoidei</taxon>
        <taxon>Clupeidae</taxon>
        <taxon>Clupea</taxon>
    </lineage>
</organism>
<dbReference type="Proteomes" id="UP000515152">
    <property type="component" value="Chromosome 10"/>
</dbReference>
<evidence type="ECO:0000256" key="1">
    <source>
        <dbReference type="SAM" id="MobiDB-lite"/>
    </source>
</evidence>
<keyword evidence="2" id="KW-1185">Reference proteome</keyword>
<dbReference type="InterPro" id="IPR038953">
    <property type="entry name" value="APOBEC4"/>
</dbReference>
<dbReference type="RefSeq" id="XP_042564936.1">
    <property type="nucleotide sequence ID" value="XM_042709002.1"/>
</dbReference>
<reference evidence="3" key="1">
    <citation type="submission" date="2025-08" db="UniProtKB">
        <authorList>
            <consortium name="RefSeq"/>
        </authorList>
    </citation>
    <scope>IDENTIFICATION</scope>
</reference>
<name>A0A8M1KLK9_CLUHA</name>
<dbReference type="AlphaFoldDB" id="A0A8M1KLK9"/>
<dbReference type="PANTHER" id="PTHR35672:SF1">
    <property type="entry name" value="C-U-EDITING ENZYME APOBEC-4-RELATED"/>
    <property type="match status" value="1"/>
</dbReference>
<accession>A0A8M1KLK9</accession>
<evidence type="ECO:0000313" key="3">
    <source>
        <dbReference type="RefSeq" id="XP_042564936.1"/>
    </source>
</evidence>
<feature type="compositionally biased region" description="Pro residues" evidence="1">
    <location>
        <begin position="265"/>
        <end position="274"/>
    </location>
</feature>
<dbReference type="GeneID" id="105894996"/>
<gene>
    <name evidence="3" type="primary">LOC105894996</name>
</gene>
<evidence type="ECO:0000313" key="2">
    <source>
        <dbReference type="Proteomes" id="UP000515152"/>
    </source>
</evidence>
<dbReference type="Pfam" id="PF18775">
    <property type="entry name" value="APOBEC4"/>
    <property type="match status" value="1"/>
</dbReference>
<sequence>MCEGHQQCSSLLPRPPCLRQHIHTGADAPVSFPEFCRVFGFPVGPSGSGSLLLFYELLDQTGALVQRGSASGCPQLGQHPEAMLFGPQGALCSYLCSVLDVCDSVSSVRLYSSSSPCEDPGSQCCGLLLAFLQQRPWLRLDLLFSQLHRTQPRWPQAPRTREALRSLAALWPRVTLSPLSGRVWALLLGSFVTDAPLSVLQAPLLPGRVAADRLNAVELSAITGMGPAYLDLPATGVTDDTDRDPNRASTGPKTILPPLHSDPDTYPPPQPLQGPTPRRAPLRPLNVVRHVRMPRPLAQVQPGSHSSIPSLLLTGRPVEVRSPFIDQQGAA</sequence>
<feature type="region of interest" description="Disordered" evidence="1">
    <location>
        <begin position="233"/>
        <end position="281"/>
    </location>
</feature>
<dbReference type="PANTHER" id="PTHR35672">
    <property type="entry name" value="C-U-EDITING ENZYME APOBEC-4-RELATED"/>
    <property type="match status" value="1"/>
</dbReference>
<dbReference type="OrthoDB" id="9941981at2759"/>
<protein>
    <submittedName>
        <fullName evidence="3">C-&gt;U-editing enzyme APOBEC-4</fullName>
    </submittedName>
</protein>
<dbReference type="KEGG" id="char:105894996"/>